<dbReference type="AlphaFoldDB" id="A0AAD9TJD3"/>
<dbReference type="InterPro" id="IPR001611">
    <property type="entry name" value="Leu-rich_rpt"/>
</dbReference>
<dbReference type="FunFam" id="3.80.10.10:FF:000400">
    <property type="entry name" value="Nuclear pore complex protein NUP107"/>
    <property type="match status" value="1"/>
</dbReference>
<evidence type="ECO:0000313" key="9">
    <source>
        <dbReference type="Proteomes" id="UP001280121"/>
    </source>
</evidence>
<dbReference type="EMBL" id="JANJYI010000009">
    <property type="protein sequence ID" value="KAK2637205.1"/>
    <property type="molecule type" value="Genomic_DNA"/>
</dbReference>
<dbReference type="Proteomes" id="UP001280121">
    <property type="component" value="Unassembled WGS sequence"/>
</dbReference>
<dbReference type="InterPro" id="IPR032675">
    <property type="entry name" value="LRR_dom_sf"/>
</dbReference>
<dbReference type="Pfam" id="PF08263">
    <property type="entry name" value="LRRNT_2"/>
    <property type="match status" value="1"/>
</dbReference>
<gene>
    <name evidence="8" type="ORF">Ddye_031997</name>
</gene>
<dbReference type="InterPro" id="IPR013210">
    <property type="entry name" value="LRR_N_plant-typ"/>
</dbReference>
<name>A0AAD9TJD3_9ROSI</name>
<evidence type="ECO:0000256" key="2">
    <source>
        <dbReference type="ARBA" id="ARBA00022614"/>
    </source>
</evidence>
<reference evidence="8" key="1">
    <citation type="journal article" date="2023" name="Plant J.">
        <title>Genome sequences and population genomics provide insights into the demographic history, inbreeding, and mutation load of two 'living fossil' tree species of Dipteronia.</title>
        <authorList>
            <person name="Feng Y."/>
            <person name="Comes H.P."/>
            <person name="Chen J."/>
            <person name="Zhu S."/>
            <person name="Lu R."/>
            <person name="Zhang X."/>
            <person name="Li P."/>
            <person name="Qiu J."/>
            <person name="Olsen K.M."/>
            <person name="Qiu Y."/>
        </authorList>
    </citation>
    <scope>NUCLEOTIDE SEQUENCE</scope>
    <source>
        <strain evidence="8">KIB01</strain>
    </source>
</reference>
<keyword evidence="9" id="KW-1185">Reference proteome</keyword>
<feature type="chain" id="PRO_5042020523" description="Leucine-rich repeat-containing N-terminal plant-type domain-containing protein" evidence="6">
    <location>
        <begin position="25"/>
        <end position="229"/>
    </location>
</feature>
<proteinExistence type="predicted"/>
<organism evidence="8 9">
    <name type="scientific">Dipteronia dyeriana</name>
    <dbReference type="NCBI Taxonomy" id="168575"/>
    <lineage>
        <taxon>Eukaryota</taxon>
        <taxon>Viridiplantae</taxon>
        <taxon>Streptophyta</taxon>
        <taxon>Embryophyta</taxon>
        <taxon>Tracheophyta</taxon>
        <taxon>Spermatophyta</taxon>
        <taxon>Magnoliopsida</taxon>
        <taxon>eudicotyledons</taxon>
        <taxon>Gunneridae</taxon>
        <taxon>Pentapetalae</taxon>
        <taxon>rosids</taxon>
        <taxon>malvids</taxon>
        <taxon>Sapindales</taxon>
        <taxon>Sapindaceae</taxon>
        <taxon>Hippocastanoideae</taxon>
        <taxon>Acereae</taxon>
        <taxon>Dipteronia</taxon>
    </lineage>
</organism>
<dbReference type="SUPFAM" id="SSF52058">
    <property type="entry name" value="L domain-like"/>
    <property type="match status" value="1"/>
</dbReference>
<evidence type="ECO:0000256" key="4">
    <source>
        <dbReference type="ARBA" id="ARBA00022737"/>
    </source>
</evidence>
<keyword evidence="3 6" id="KW-0732">Signal</keyword>
<keyword evidence="4" id="KW-0677">Repeat</keyword>
<evidence type="ECO:0000256" key="6">
    <source>
        <dbReference type="SAM" id="SignalP"/>
    </source>
</evidence>
<keyword evidence="5" id="KW-0472">Membrane</keyword>
<dbReference type="PANTHER" id="PTHR48060">
    <property type="entry name" value="DNA DAMAGE-REPAIR/TOLERATION PROTEIN DRT100"/>
    <property type="match status" value="1"/>
</dbReference>
<keyword evidence="2" id="KW-0433">Leucine-rich repeat</keyword>
<feature type="signal peptide" evidence="6">
    <location>
        <begin position="1"/>
        <end position="24"/>
    </location>
</feature>
<dbReference type="Pfam" id="PF00560">
    <property type="entry name" value="LRR_1"/>
    <property type="match status" value="3"/>
</dbReference>
<evidence type="ECO:0000256" key="3">
    <source>
        <dbReference type="ARBA" id="ARBA00022729"/>
    </source>
</evidence>
<evidence type="ECO:0000259" key="7">
    <source>
        <dbReference type="Pfam" id="PF08263"/>
    </source>
</evidence>
<dbReference type="InterPro" id="IPR053211">
    <property type="entry name" value="DNA_repair-toleration"/>
</dbReference>
<dbReference type="GO" id="GO:0016020">
    <property type="term" value="C:membrane"/>
    <property type="evidence" value="ECO:0007669"/>
    <property type="project" value="UniProtKB-SubCell"/>
</dbReference>
<accession>A0AAD9TJD3</accession>
<evidence type="ECO:0000256" key="5">
    <source>
        <dbReference type="ARBA" id="ARBA00023136"/>
    </source>
</evidence>
<sequence length="229" mass="25001">MPSSILLYCLCFLLIYIFSTPSTAKIHSNETDCLALLAIKSRLRDPLGVTSSWNNSVPLCLWTSFSCGLRHERVTDLDLRNQSIGGTIPNNLSHCSNLVEFSANRNNLHGAIPEKIDNLLKLEVLEFGENHLTGQLPTSIGNLSAFLHLNVGSNGLSGTIPYSLGQLKELNLSYLDENNISGGGAEQRKGGVCSGAGGRVRYVAVEDKWICGEDLWRRSMVKSCCDCLV</sequence>
<evidence type="ECO:0000313" key="8">
    <source>
        <dbReference type="EMBL" id="KAK2637205.1"/>
    </source>
</evidence>
<feature type="domain" description="Leucine-rich repeat-containing N-terminal plant-type" evidence="7">
    <location>
        <begin position="30"/>
        <end position="67"/>
    </location>
</feature>
<protein>
    <recommendedName>
        <fullName evidence="7">Leucine-rich repeat-containing N-terminal plant-type domain-containing protein</fullName>
    </recommendedName>
</protein>
<dbReference type="Gene3D" id="3.80.10.10">
    <property type="entry name" value="Ribonuclease Inhibitor"/>
    <property type="match status" value="1"/>
</dbReference>
<comment type="subcellular location">
    <subcellularLocation>
        <location evidence="1">Membrane</location>
    </subcellularLocation>
</comment>
<evidence type="ECO:0000256" key="1">
    <source>
        <dbReference type="ARBA" id="ARBA00004370"/>
    </source>
</evidence>
<comment type="caution">
    <text evidence="8">The sequence shown here is derived from an EMBL/GenBank/DDBJ whole genome shotgun (WGS) entry which is preliminary data.</text>
</comment>
<dbReference type="PANTHER" id="PTHR48060:SF21">
    <property type="entry name" value="L DOMAIN-LIKE PROTEIN"/>
    <property type="match status" value="1"/>
</dbReference>